<evidence type="ECO:0000256" key="2">
    <source>
        <dbReference type="SAM" id="Phobius"/>
    </source>
</evidence>
<keyword evidence="2" id="KW-0812">Transmembrane</keyword>
<comment type="caution">
    <text evidence="3">The sequence shown here is derived from an EMBL/GenBank/DDBJ whole genome shotgun (WGS) entry which is preliminary data.</text>
</comment>
<reference evidence="3" key="1">
    <citation type="submission" date="2021-11" db="EMBL/GenBank/DDBJ databases">
        <title>Genome sequence.</title>
        <authorList>
            <person name="Sun Q."/>
        </authorList>
    </citation>
    <scope>NUCLEOTIDE SEQUENCE</scope>
    <source>
        <strain evidence="3">JC740</strain>
    </source>
</reference>
<evidence type="ECO:0000256" key="1">
    <source>
        <dbReference type="SAM" id="MobiDB-lite"/>
    </source>
</evidence>
<dbReference type="EMBL" id="JAJKFW010000004">
    <property type="protein sequence ID" value="MCC9641130.1"/>
    <property type="molecule type" value="Genomic_DNA"/>
</dbReference>
<organism evidence="3 4">
    <name type="scientific">Rhodopirellula halodulae</name>
    <dbReference type="NCBI Taxonomy" id="2894198"/>
    <lineage>
        <taxon>Bacteria</taxon>
        <taxon>Pseudomonadati</taxon>
        <taxon>Planctomycetota</taxon>
        <taxon>Planctomycetia</taxon>
        <taxon>Pirellulales</taxon>
        <taxon>Pirellulaceae</taxon>
        <taxon>Rhodopirellula</taxon>
    </lineage>
</organism>
<protein>
    <submittedName>
        <fullName evidence="3">Prepilin-type N-terminal cleavage/methylation domain-containing protein</fullName>
    </submittedName>
</protein>
<accession>A0ABS8NC53</accession>
<evidence type="ECO:0000313" key="4">
    <source>
        <dbReference type="Proteomes" id="UP001430306"/>
    </source>
</evidence>
<dbReference type="Proteomes" id="UP001430306">
    <property type="component" value="Unassembled WGS sequence"/>
</dbReference>
<feature type="transmembrane region" description="Helical" evidence="2">
    <location>
        <begin position="12"/>
        <end position="33"/>
    </location>
</feature>
<keyword evidence="4" id="KW-1185">Reference proteome</keyword>
<dbReference type="RefSeq" id="WP_230271074.1">
    <property type="nucleotide sequence ID" value="NZ_JAJKFW010000004.1"/>
</dbReference>
<sequence>MMRRDGYTLLEILLVLTLTSVLIGSTVGLLSIIRKSDQRSTIESLDRREIRRLADELRHDVEFASSVKHEGTMLILPMENDRRVLYDAKLEPGITRSIQSSDGKTISRDLYLFQQSAPANWSVTEAESSGGVLVRCTFLLKTDPPREMKIEAAWREAKADTDSESLPENDESSEDASPETQDDAEKDSSESEAIT</sequence>
<gene>
    <name evidence="3" type="ORF">LOC71_02515</name>
</gene>
<keyword evidence="2" id="KW-0472">Membrane</keyword>
<feature type="region of interest" description="Disordered" evidence="1">
    <location>
        <begin position="152"/>
        <end position="195"/>
    </location>
</feature>
<keyword evidence="2" id="KW-1133">Transmembrane helix</keyword>
<feature type="compositionally biased region" description="Basic and acidic residues" evidence="1">
    <location>
        <begin position="152"/>
        <end position="161"/>
    </location>
</feature>
<name>A0ABS8NC53_9BACT</name>
<feature type="compositionally biased region" description="Acidic residues" evidence="1">
    <location>
        <begin position="162"/>
        <end position="185"/>
    </location>
</feature>
<evidence type="ECO:0000313" key="3">
    <source>
        <dbReference type="EMBL" id="MCC9641130.1"/>
    </source>
</evidence>
<proteinExistence type="predicted"/>